<dbReference type="GO" id="GO:0004190">
    <property type="term" value="F:aspartic-type endopeptidase activity"/>
    <property type="evidence" value="ECO:0007669"/>
    <property type="project" value="InterPro"/>
</dbReference>
<keyword evidence="1" id="KW-1133">Transmembrane helix</keyword>
<keyword evidence="1" id="KW-0812">Transmembrane</keyword>
<dbReference type="EMBL" id="JAERRA010000001">
    <property type="protein sequence ID" value="MBL0719252.1"/>
    <property type="molecule type" value="Genomic_DNA"/>
</dbReference>
<dbReference type="AlphaFoldDB" id="A0A9X1BN54"/>
<proteinExistence type="predicted"/>
<comment type="caution">
    <text evidence="3">The sequence shown here is derived from an EMBL/GenBank/DDBJ whole genome shotgun (WGS) entry which is preliminary data.</text>
</comment>
<feature type="transmembrane region" description="Helical" evidence="1">
    <location>
        <begin position="42"/>
        <end position="63"/>
    </location>
</feature>
<feature type="transmembrane region" description="Helical" evidence="1">
    <location>
        <begin position="12"/>
        <end position="30"/>
    </location>
</feature>
<dbReference type="RefSeq" id="WP_201824498.1">
    <property type="nucleotide sequence ID" value="NZ_JAERRA010000001.1"/>
</dbReference>
<dbReference type="InterPro" id="IPR000045">
    <property type="entry name" value="Prepilin_IV_endopep_pep"/>
</dbReference>
<accession>A0A9X1BN54</accession>
<keyword evidence="4" id="KW-1185">Reference proteome</keyword>
<protein>
    <submittedName>
        <fullName evidence="3">Prepilin peptidase</fullName>
    </submittedName>
</protein>
<feature type="transmembrane region" description="Helical" evidence="1">
    <location>
        <begin position="69"/>
        <end position="90"/>
    </location>
</feature>
<gene>
    <name evidence="3" type="ORF">JI742_05045</name>
</gene>
<feature type="transmembrane region" description="Helical" evidence="1">
    <location>
        <begin position="172"/>
        <end position="190"/>
    </location>
</feature>
<keyword evidence="1" id="KW-0472">Membrane</keyword>
<dbReference type="Gene3D" id="1.20.120.1220">
    <property type="match status" value="1"/>
</dbReference>
<evidence type="ECO:0000256" key="1">
    <source>
        <dbReference type="SAM" id="Phobius"/>
    </source>
</evidence>
<name>A0A9X1BN54_9BURK</name>
<sequence>MDAPTLSSASQQIAPPLFLGLSVLGLAVARSDLKHRRIPNDYLLGGLLYATAIFIFFTVPGGWKLTAQALGFALLGMLMGMGLMAPALIYRQVAAGDVKFMMVIGYFLGPFGAIFALLNAALIGGLWALWIAARSGGLGNVWRNLRFMGRSLWLSGFSRVGWDLSSAGALRMPYGVALALGAWLVIAWQLGRHPAVRGALGLG</sequence>
<organism evidence="3 4">
    <name type="scientific">Aquariibacter lacus</name>
    <dbReference type="NCBI Taxonomy" id="2801332"/>
    <lineage>
        <taxon>Bacteria</taxon>
        <taxon>Pseudomonadati</taxon>
        <taxon>Pseudomonadota</taxon>
        <taxon>Betaproteobacteria</taxon>
        <taxon>Burkholderiales</taxon>
        <taxon>Sphaerotilaceae</taxon>
        <taxon>Aquariibacter</taxon>
    </lineage>
</organism>
<evidence type="ECO:0000313" key="3">
    <source>
        <dbReference type="EMBL" id="MBL0719252.1"/>
    </source>
</evidence>
<evidence type="ECO:0000313" key="4">
    <source>
        <dbReference type="Proteomes" id="UP000643207"/>
    </source>
</evidence>
<dbReference type="Proteomes" id="UP000643207">
    <property type="component" value="Unassembled WGS sequence"/>
</dbReference>
<feature type="domain" description="Prepilin type IV endopeptidase peptidase" evidence="2">
    <location>
        <begin position="22"/>
        <end position="129"/>
    </location>
</feature>
<dbReference type="GO" id="GO:0016020">
    <property type="term" value="C:membrane"/>
    <property type="evidence" value="ECO:0007669"/>
    <property type="project" value="InterPro"/>
</dbReference>
<evidence type="ECO:0000259" key="2">
    <source>
        <dbReference type="Pfam" id="PF01478"/>
    </source>
</evidence>
<reference evidence="3 4" key="1">
    <citation type="submission" date="2021-01" db="EMBL/GenBank/DDBJ databases">
        <title>Piscinibacter sp. Jin2 Genome sequencing and assembly.</title>
        <authorList>
            <person name="Kim I."/>
        </authorList>
    </citation>
    <scope>NUCLEOTIDE SEQUENCE [LARGE SCALE GENOMIC DNA]</scope>
    <source>
        <strain evidence="3 4">Jin2</strain>
    </source>
</reference>
<dbReference type="Pfam" id="PF01478">
    <property type="entry name" value="Peptidase_A24"/>
    <property type="match status" value="1"/>
</dbReference>
<feature type="transmembrane region" description="Helical" evidence="1">
    <location>
        <begin position="102"/>
        <end position="133"/>
    </location>
</feature>